<name>A0A6J4TSG3_9ACTN</name>
<sequence>APAPRLRRHRRRPRLPGHDRRALHARRVRGDRGKARRGRARPQRGHRPAVRGRRRNPGGAAAVPARPRRPGPRRPARARRLLPGALHRRDGGVVGLRGADPPDPAGRGTRPAGRREPRDLRPGRREGHLRRPADLLRVRRPLQAFGGDGAQARAGRGVRRRRLLRPVCGAGCRSGLRAGPPRALPRRPRRAVHAVPRLPRRPPRSGHLPRADARAERPPRL</sequence>
<gene>
    <name evidence="2" type="ORF">AVDCRST_MAG79-812</name>
</gene>
<feature type="compositionally biased region" description="Basic residues" evidence="1">
    <location>
        <begin position="184"/>
        <end position="204"/>
    </location>
</feature>
<organism evidence="2">
    <name type="scientific">uncultured Thermoleophilia bacterium</name>
    <dbReference type="NCBI Taxonomy" id="1497501"/>
    <lineage>
        <taxon>Bacteria</taxon>
        <taxon>Bacillati</taxon>
        <taxon>Actinomycetota</taxon>
        <taxon>Thermoleophilia</taxon>
        <taxon>environmental samples</taxon>
    </lineage>
</organism>
<dbReference type="AlphaFoldDB" id="A0A6J4TSG3"/>
<feature type="compositionally biased region" description="Basic and acidic residues" evidence="1">
    <location>
        <begin position="113"/>
        <end position="135"/>
    </location>
</feature>
<feature type="compositionally biased region" description="Basic residues" evidence="1">
    <location>
        <begin position="1"/>
        <end position="15"/>
    </location>
</feature>
<reference evidence="2" key="1">
    <citation type="submission" date="2020-02" db="EMBL/GenBank/DDBJ databases">
        <authorList>
            <person name="Meier V. D."/>
        </authorList>
    </citation>
    <scope>NUCLEOTIDE SEQUENCE</scope>
    <source>
        <strain evidence="2">AVDCRST_MAG79</strain>
    </source>
</reference>
<feature type="compositionally biased region" description="Basic and acidic residues" evidence="1">
    <location>
        <begin position="209"/>
        <end position="221"/>
    </location>
</feature>
<proteinExistence type="predicted"/>
<evidence type="ECO:0000256" key="1">
    <source>
        <dbReference type="SAM" id="MobiDB-lite"/>
    </source>
</evidence>
<feature type="non-terminal residue" evidence="2">
    <location>
        <position position="1"/>
    </location>
</feature>
<feature type="non-terminal residue" evidence="2">
    <location>
        <position position="221"/>
    </location>
</feature>
<evidence type="ECO:0000313" key="2">
    <source>
        <dbReference type="EMBL" id="CAA9529849.1"/>
    </source>
</evidence>
<protein>
    <submittedName>
        <fullName evidence="2">Uncharacterized protein</fullName>
    </submittedName>
</protein>
<feature type="compositionally biased region" description="Basic residues" evidence="1">
    <location>
        <begin position="66"/>
        <end position="80"/>
    </location>
</feature>
<accession>A0A6J4TSG3</accession>
<feature type="compositionally biased region" description="Basic and acidic residues" evidence="1">
    <location>
        <begin position="16"/>
        <end position="33"/>
    </location>
</feature>
<feature type="region of interest" description="Disordered" evidence="1">
    <location>
        <begin position="170"/>
        <end position="221"/>
    </location>
</feature>
<dbReference type="EMBL" id="CADCWC010000154">
    <property type="protein sequence ID" value="CAA9529849.1"/>
    <property type="molecule type" value="Genomic_DNA"/>
</dbReference>
<feature type="region of interest" description="Disordered" evidence="1">
    <location>
        <begin position="1"/>
        <end position="135"/>
    </location>
</feature>
<feature type="compositionally biased region" description="Basic residues" evidence="1">
    <location>
        <begin position="34"/>
        <end position="56"/>
    </location>
</feature>
<feature type="compositionally biased region" description="Low complexity" evidence="1">
    <location>
        <begin position="170"/>
        <end position="181"/>
    </location>
</feature>